<sequence length="415" mass="45635">MTSQDFYATLPAVNDLIALADPASYTLVPDDWYVLITDVRGSTAAVQAGHYKEVNLLGASSIMAVLNALPGVELPFIFGGDGASLMVPPEHFAAAREALLGVRQLAADAYGLDLRVGAVPVAVVNRHHPLKVAKFRQSARYCQASFIGGGMTFATELIKQDPLYRLEPDQRSPKPDLTGLECRWQEVPSPQDHTLSLIVAALGSAPTSGNHIYQEVVEAIGKIFGNPEAYHPVSIAGLRLALSPRQLGAEVRLRSPVAKRWARWQYQLQVWAENLLGWAFMRWGLTVGGVDWGDYKSTIRAATDFQKLDDVLRMVIAGTSAQTQQLVRYLEQRSQSGHLAYGLHVSDRAVLTCLILNRQHRHFHLIDGAGGGYTLAAQDLKAQLRDKAQNWRTYSRLASYRRSPSPVKKSAETAE</sequence>
<dbReference type="Pfam" id="PF11294">
    <property type="entry name" value="DUF3095"/>
    <property type="match status" value="1"/>
</dbReference>
<name>A0A4Q7E966_9CYAN</name>
<comment type="caution">
    <text evidence="1">The sequence shown here is derived from an EMBL/GenBank/DDBJ whole genome shotgun (WGS) entry which is preliminary data.</text>
</comment>
<accession>A0A4Q7E966</accession>
<gene>
    <name evidence="1" type="ORF">DYY88_09115</name>
</gene>
<reference evidence="1 2" key="1">
    <citation type="submission" date="2018-11" db="EMBL/GenBank/DDBJ databases">
        <title>Whole genome sequencing of an environmental sample.</title>
        <authorList>
            <person name="Sarangi A.N."/>
            <person name="Singh D."/>
            <person name="Tripathy S."/>
        </authorList>
    </citation>
    <scope>NUCLEOTIDE SEQUENCE [LARGE SCALE GENOMIC DNA]</scope>
    <source>
        <strain evidence="1 2">Lakshadweep</strain>
    </source>
</reference>
<evidence type="ECO:0000313" key="1">
    <source>
        <dbReference type="EMBL" id="RZM78929.1"/>
    </source>
</evidence>
<organism evidence="1 2">
    <name type="scientific">Leptolyngbya iicbica LK</name>
    <dbReference type="NCBI Taxonomy" id="2294035"/>
    <lineage>
        <taxon>Bacteria</taxon>
        <taxon>Bacillati</taxon>
        <taxon>Cyanobacteriota</taxon>
        <taxon>Cyanophyceae</taxon>
        <taxon>Leptolyngbyales</taxon>
        <taxon>Leptolyngbyaceae</taxon>
        <taxon>Leptolyngbya group</taxon>
        <taxon>Leptolyngbya</taxon>
        <taxon>Leptolyngbya iicbica</taxon>
    </lineage>
</organism>
<dbReference type="EMBL" id="QVFV01000002">
    <property type="protein sequence ID" value="RZM78929.1"/>
    <property type="molecule type" value="Genomic_DNA"/>
</dbReference>
<evidence type="ECO:0000313" key="2">
    <source>
        <dbReference type="Proteomes" id="UP000292459"/>
    </source>
</evidence>
<dbReference type="RefSeq" id="WP_052288558.1">
    <property type="nucleotide sequence ID" value="NZ_QVFV01000002.1"/>
</dbReference>
<proteinExistence type="predicted"/>
<protein>
    <submittedName>
        <fullName evidence="1">DUF3095 domain-containing protein</fullName>
    </submittedName>
</protein>
<dbReference type="OrthoDB" id="5342145at2"/>
<keyword evidence="2" id="KW-1185">Reference proteome</keyword>
<dbReference type="Proteomes" id="UP000292459">
    <property type="component" value="Unassembled WGS sequence"/>
</dbReference>
<dbReference type="InterPro" id="IPR021445">
    <property type="entry name" value="DUF3095"/>
</dbReference>
<dbReference type="AlphaFoldDB" id="A0A4Q7E966"/>